<keyword evidence="2" id="KW-1185">Reference proteome</keyword>
<name>A0ABS1EAV5_9BURK</name>
<evidence type="ECO:0000313" key="1">
    <source>
        <dbReference type="EMBL" id="MBK1780994.1"/>
    </source>
</evidence>
<proteinExistence type="predicted"/>
<organism evidence="1 2">
    <name type="scientific">Advenella mandrilli</name>
    <dbReference type="NCBI Taxonomy" id="2800330"/>
    <lineage>
        <taxon>Bacteria</taxon>
        <taxon>Pseudomonadati</taxon>
        <taxon>Pseudomonadota</taxon>
        <taxon>Betaproteobacteria</taxon>
        <taxon>Burkholderiales</taxon>
        <taxon>Alcaligenaceae</taxon>
    </lineage>
</organism>
<gene>
    <name evidence="1" type="ORF">JHL22_07175</name>
</gene>
<evidence type="ECO:0000313" key="2">
    <source>
        <dbReference type="Proteomes" id="UP000635316"/>
    </source>
</evidence>
<sequence>MIKWIFKIQGKPERPLPELSQDKVLVHTIAGKRPWLGSINLEKGWGGLGGLGMSQKNGSQPKPQRNAGKACNRYQQYACFAITFKPAWPDFK</sequence>
<protein>
    <submittedName>
        <fullName evidence="1">Uncharacterized protein</fullName>
    </submittedName>
</protein>
<accession>A0ABS1EAV5</accession>
<reference evidence="1 2" key="1">
    <citation type="submission" date="2020-12" db="EMBL/GenBank/DDBJ databases">
        <authorList>
            <person name="Lu T."/>
            <person name="Wang Q."/>
            <person name="Han X."/>
        </authorList>
    </citation>
    <scope>NUCLEOTIDE SEQUENCE [LARGE SCALE GENOMIC DNA]</scope>
    <source>
        <strain evidence="1 2">WQ 585</strain>
    </source>
</reference>
<dbReference type="Proteomes" id="UP000635316">
    <property type="component" value="Unassembled WGS sequence"/>
</dbReference>
<comment type="caution">
    <text evidence="1">The sequence shown here is derived from an EMBL/GenBank/DDBJ whole genome shotgun (WGS) entry which is preliminary data.</text>
</comment>
<dbReference type="EMBL" id="JAENGP010000007">
    <property type="protein sequence ID" value="MBK1780994.1"/>
    <property type="molecule type" value="Genomic_DNA"/>
</dbReference>
<dbReference type="RefSeq" id="WP_200235440.1">
    <property type="nucleotide sequence ID" value="NZ_JAENGP010000007.1"/>
</dbReference>